<proteinExistence type="inferred from homology"/>
<dbReference type="GO" id="GO:0006508">
    <property type="term" value="P:proteolysis"/>
    <property type="evidence" value="ECO:0007669"/>
    <property type="project" value="UniProtKB-KW"/>
</dbReference>
<keyword evidence="2 3" id="KW-0064">Aspartyl protease</keyword>
<feature type="domain" description="Peptidase A1" evidence="7">
    <location>
        <begin position="82"/>
        <end position="421"/>
    </location>
</feature>
<reference evidence="8 9" key="1">
    <citation type="journal article" date="2019" name="Nat. Ecol. Evol.">
        <title>Megaphylogeny resolves global patterns of mushroom evolution.</title>
        <authorList>
            <person name="Varga T."/>
            <person name="Krizsan K."/>
            <person name="Foldi C."/>
            <person name="Dima B."/>
            <person name="Sanchez-Garcia M."/>
            <person name="Sanchez-Ramirez S."/>
            <person name="Szollosi G.J."/>
            <person name="Szarkandi J.G."/>
            <person name="Papp V."/>
            <person name="Albert L."/>
            <person name="Andreopoulos W."/>
            <person name="Angelini C."/>
            <person name="Antonin V."/>
            <person name="Barry K.W."/>
            <person name="Bougher N.L."/>
            <person name="Buchanan P."/>
            <person name="Buyck B."/>
            <person name="Bense V."/>
            <person name="Catcheside P."/>
            <person name="Chovatia M."/>
            <person name="Cooper J."/>
            <person name="Damon W."/>
            <person name="Desjardin D."/>
            <person name="Finy P."/>
            <person name="Geml J."/>
            <person name="Haridas S."/>
            <person name="Hughes K."/>
            <person name="Justo A."/>
            <person name="Karasinski D."/>
            <person name="Kautmanova I."/>
            <person name="Kiss B."/>
            <person name="Kocsube S."/>
            <person name="Kotiranta H."/>
            <person name="LaButti K.M."/>
            <person name="Lechner B.E."/>
            <person name="Liimatainen K."/>
            <person name="Lipzen A."/>
            <person name="Lukacs Z."/>
            <person name="Mihaltcheva S."/>
            <person name="Morgado L.N."/>
            <person name="Niskanen T."/>
            <person name="Noordeloos M.E."/>
            <person name="Ohm R.A."/>
            <person name="Ortiz-Santana B."/>
            <person name="Ovrebo C."/>
            <person name="Racz N."/>
            <person name="Riley R."/>
            <person name="Savchenko A."/>
            <person name="Shiryaev A."/>
            <person name="Soop K."/>
            <person name="Spirin V."/>
            <person name="Szebenyi C."/>
            <person name="Tomsovsky M."/>
            <person name="Tulloss R.E."/>
            <person name="Uehling J."/>
            <person name="Grigoriev I.V."/>
            <person name="Vagvolgyi C."/>
            <person name="Papp T."/>
            <person name="Martin F.M."/>
            <person name="Miettinen O."/>
            <person name="Hibbett D.S."/>
            <person name="Nagy L.G."/>
        </authorList>
    </citation>
    <scope>NUCLEOTIDE SEQUENCE [LARGE SCALE GENOMIC DNA]</scope>
    <source>
        <strain evidence="8 9">FP101781</strain>
    </source>
</reference>
<dbReference type="Pfam" id="PF00026">
    <property type="entry name" value="Asp"/>
    <property type="match status" value="1"/>
</dbReference>
<dbReference type="STRING" id="71717.A0A4Y7SY81"/>
<dbReference type="PRINTS" id="PR00792">
    <property type="entry name" value="PEPSIN"/>
</dbReference>
<evidence type="ECO:0000256" key="4">
    <source>
        <dbReference type="SAM" id="MobiDB-lite"/>
    </source>
</evidence>
<name>A0A4Y7SY81_COPMI</name>
<comment type="similarity">
    <text evidence="1 3">Belongs to the peptidase A1 family.</text>
</comment>
<dbReference type="PROSITE" id="PS00141">
    <property type="entry name" value="ASP_PROTEASE"/>
    <property type="match status" value="1"/>
</dbReference>
<evidence type="ECO:0000256" key="5">
    <source>
        <dbReference type="SAM" id="Phobius"/>
    </source>
</evidence>
<evidence type="ECO:0000313" key="8">
    <source>
        <dbReference type="EMBL" id="TEB26823.1"/>
    </source>
</evidence>
<evidence type="ECO:0000256" key="3">
    <source>
        <dbReference type="RuleBase" id="RU000454"/>
    </source>
</evidence>
<dbReference type="AlphaFoldDB" id="A0A4Y7SY81"/>
<keyword evidence="6" id="KW-0732">Signal</keyword>
<evidence type="ECO:0000256" key="6">
    <source>
        <dbReference type="SAM" id="SignalP"/>
    </source>
</evidence>
<dbReference type="Gene3D" id="2.40.70.10">
    <property type="entry name" value="Acid Proteases"/>
    <property type="match status" value="2"/>
</dbReference>
<dbReference type="InterPro" id="IPR001461">
    <property type="entry name" value="Aspartic_peptidase_A1"/>
</dbReference>
<keyword evidence="5" id="KW-1133">Transmembrane helix</keyword>
<dbReference type="GO" id="GO:0004190">
    <property type="term" value="F:aspartic-type endopeptidase activity"/>
    <property type="evidence" value="ECO:0007669"/>
    <property type="project" value="UniProtKB-KW"/>
</dbReference>
<sequence>MRLTPASLLFSGVLVVQYVGRVQALNLQFSRRAVNAHYNAPSPPNLGAGFRNLGLASEGAHSLSAGDGKEPPSIGNVNDIRYTTNITLNGKEIHVVLDTGSTDLWVGPPGGLGAFNDTGIPLSLGYGDGSYGVQGTIGVAPFEFGDYKIERQAFLNAVKSNVQKLHELGIDGLLGLSFNVRRSSPINHAIQSLYGEGATWGHSVLQNIFDQHPDQPNYIAIDLARTHDWEDTDGGSFGIGEVEEKYAAVLNTPKLPQFPKGGPRWTVLLEGIKVNGSPIELKSRISGVPAGRMQALLDTGDPNAIMPTFLRNAIYSNIPGAIFWDTEDGDRIWIVPCNSTANVVLTFGGEEFPIHPLDMSNIYQVGVGEGSYTICSATWVGVEDWGGDEYEISLGDSFLRNVYSVYEFGDPPAEEPYIQLLAQTDPTKASAQVPVIRAETMKDYPPELETADFLALLQASSGTSASSAGGKKSVVHSSPEATATGESEASKDQPSLVAASTGPYGPVIIALLSANLIVTIVVAVFAILNYVRRGKSSAQSYGNGGPTYIPVKASEGYKAY</sequence>
<accession>A0A4Y7SY81</accession>
<keyword evidence="9" id="KW-1185">Reference proteome</keyword>
<keyword evidence="5" id="KW-0472">Membrane</keyword>
<feature type="region of interest" description="Disordered" evidence="4">
    <location>
        <begin position="463"/>
        <end position="494"/>
    </location>
</feature>
<dbReference type="Proteomes" id="UP000298030">
    <property type="component" value="Unassembled WGS sequence"/>
</dbReference>
<dbReference type="SUPFAM" id="SSF50630">
    <property type="entry name" value="Acid proteases"/>
    <property type="match status" value="1"/>
</dbReference>
<organism evidence="8 9">
    <name type="scientific">Coprinellus micaceus</name>
    <name type="common">Glistening ink-cap mushroom</name>
    <name type="synonym">Coprinus micaceus</name>
    <dbReference type="NCBI Taxonomy" id="71717"/>
    <lineage>
        <taxon>Eukaryota</taxon>
        <taxon>Fungi</taxon>
        <taxon>Dikarya</taxon>
        <taxon>Basidiomycota</taxon>
        <taxon>Agaricomycotina</taxon>
        <taxon>Agaricomycetes</taxon>
        <taxon>Agaricomycetidae</taxon>
        <taxon>Agaricales</taxon>
        <taxon>Agaricineae</taxon>
        <taxon>Psathyrellaceae</taxon>
        <taxon>Coprinellus</taxon>
    </lineage>
</organism>
<feature type="chain" id="PRO_5021478932" evidence="6">
    <location>
        <begin position="25"/>
        <end position="560"/>
    </location>
</feature>
<evidence type="ECO:0000256" key="1">
    <source>
        <dbReference type="ARBA" id="ARBA00007447"/>
    </source>
</evidence>
<comment type="caution">
    <text evidence="8">The sequence shown here is derived from an EMBL/GenBank/DDBJ whole genome shotgun (WGS) entry which is preliminary data.</text>
</comment>
<dbReference type="OrthoDB" id="771136at2759"/>
<gene>
    <name evidence="8" type="ORF">FA13DRAFT_995101</name>
</gene>
<dbReference type="InterPro" id="IPR021109">
    <property type="entry name" value="Peptidase_aspartic_dom_sf"/>
</dbReference>
<dbReference type="InterPro" id="IPR034164">
    <property type="entry name" value="Pepsin-like_dom"/>
</dbReference>
<dbReference type="PROSITE" id="PS51767">
    <property type="entry name" value="PEPTIDASE_A1"/>
    <property type="match status" value="1"/>
</dbReference>
<evidence type="ECO:0000256" key="2">
    <source>
        <dbReference type="ARBA" id="ARBA00022750"/>
    </source>
</evidence>
<feature type="transmembrane region" description="Helical" evidence="5">
    <location>
        <begin position="504"/>
        <end position="531"/>
    </location>
</feature>
<dbReference type="InterPro" id="IPR001969">
    <property type="entry name" value="Aspartic_peptidase_AS"/>
</dbReference>
<dbReference type="PANTHER" id="PTHR47966">
    <property type="entry name" value="BETA-SITE APP-CLEAVING ENZYME, ISOFORM A-RELATED"/>
    <property type="match status" value="1"/>
</dbReference>
<feature type="compositionally biased region" description="Low complexity" evidence="4">
    <location>
        <begin position="463"/>
        <end position="472"/>
    </location>
</feature>
<dbReference type="PANTHER" id="PTHR47966:SF51">
    <property type="entry name" value="BETA-SITE APP-CLEAVING ENZYME, ISOFORM A-RELATED"/>
    <property type="match status" value="1"/>
</dbReference>
<protein>
    <submittedName>
        <fullName evidence="8">Acid protease</fullName>
    </submittedName>
</protein>
<dbReference type="InterPro" id="IPR033121">
    <property type="entry name" value="PEPTIDASE_A1"/>
</dbReference>
<dbReference type="CDD" id="cd05471">
    <property type="entry name" value="pepsin_like"/>
    <property type="match status" value="1"/>
</dbReference>
<keyword evidence="3" id="KW-0378">Hydrolase</keyword>
<dbReference type="EMBL" id="QPFP01000045">
    <property type="protein sequence ID" value="TEB26823.1"/>
    <property type="molecule type" value="Genomic_DNA"/>
</dbReference>
<feature type="signal peptide" evidence="6">
    <location>
        <begin position="1"/>
        <end position="24"/>
    </location>
</feature>
<keyword evidence="3 8" id="KW-0645">Protease</keyword>
<keyword evidence="5" id="KW-0812">Transmembrane</keyword>
<feature type="compositionally biased region" description="Polar residues" evidence="4">
    <location>
        <begin position="475"/>
        <end position="487"/>
    </location>
</feature>
<evidence type="ECO:0000313" key="9">
    <source>
        <dbReference type="Proteomes" id="UP000298030"/>
    </source>
</evidence>
<evidence type="ECO:0000259" key="7">
    <source>
        <dbReference type="PROSITE" id="PS51767"/>
    </source>
</evidence>